<keyword evidence="3" id="KW-1185">Reference proteome</keyword>
<accession>A0A0C3NKY1</accession>
<evidence type="ECO:0000313" key="3">
    <source>
        <dbReference type="Proteomes" id="UP000054217"/>
    </source>
</evidence>
<reference evidence="3" key="2">
    <citation type="submission" date="2015-01" db="EMBL/GenBank/DDBJ databases">
        <title>Evolutionary Origins and Diversification of the Mycorrhizal Mutualists.</title>
        <authorList>
            <consortium name="DOE Joint Genome Institute"/>
            <consortium name="Mycorrhizal Genomics Consortium"/>
            <person name="Kohler A."/>
            <person name="Kuo A."/>
            <person name="Nagy L.G."/>
            <person name="Floudas D."/>
            <person name="Copeland A."/>
            <person name="Barry K.W."/>
            <person name="Cichocki N."/>
            <person name="Veneault-Fourrey C."/>
            <person name="LaButti K."/>
            <person name="Lindquist E.A."/>
            <person name="Lipzen A."/>
            <person name="Lundell T."/>
            <person name="Morin E."/>
            <person name="Murat C."/>
            <person name="Riley R."/>
            <person name="Ohm R."/>
            <person name="Sun H."/>
            <person name="Tunlid A."/>
            <person name="Henrissat B."/>
            <person name="Grigoriev I.V."/>
            <person name="Hibbett D.S."/>
            <person name="Martin F."/>
        </authorList>
    </citation>
    <scope>NUCLEOTIDE SEQUENCE [LARGE SCALE GENOMIC DNA]</scope>
    <source>
        <strain evidence="3">Marx 270</strain>
    </source>
</reference>
<gene>
    <name evidence="2" type="ORF">M404DRAFT_1003021</name>
</gene>
<reference evidence="2 3" key="1">
    <citation type="submission" date="2014-04" db="EMBL/GenBank/DDBJ databases">
        <authorList>
            <consortium name="DOE Joint Genome Institute"/>
            <person name="Kuo A."/>
            <person name="Kohler A."/>
            <person name="Costa M.D."/>
            <person name="Nagy L.G."/>
            <person name="Floudas D."/>
            <person name="Copeland A."/>
            <person name="Barry K.W."/>
            <person name="Cichocki N."/>
            <person name="Veneault-Fourrey C."/>
            <person name="LaButti K."/>
            <person name="Lindquist E.A."/>
            <person name="Lipzen A."/>
            <person name="Lundell T."/>
            <person name="Morin E."/>
            <person name="Murat C."/>
            <person name="Sun H."/>
            <person name="Tunlid A."/>
            <person name="Henrissat B."/>
            <person name="Grigoriev I.V."/>
            <person name="Hibbett D.S."/>
            <person name="Martin F."/>
            <person name="Nordberg H.P."/>
            <person name="Cantor M.N."/>
            <person name="Hua S.X."/>
        </authorList>
    </citation>
    <scope>NUCLEOTIDE SEQUENCE [LARGE SCALE GENOMIC DNA]</scope>
    <source>
        <strain evidence="2 3">Marx 270</strain>
    </source>
</reference>
<dbReference type="AlphaFoldDB" id="A0A0C3NKY1"/>
<evidence type="ECO:0000313" key="2">
    <source>
        <dbReference type="EMBL" id="KIO01625.1"/>
    </source>
</evidence>
<organism evidence="2 3">
    <name type="scientific">Pisolithus tinctorius Marx 270</name>
    <dbReference type="NCBI Taxonomy" id="870435"/>
    <lineage>
        <taxon>Eukaryota</taxon>
        <taxon>Fungi</taxon>
        <taxon>Dikarya</taxon>
        <taxon>Basidiomycota</taxon>
        <taxon>Agaricomycotina</taxon>
        <taxon>Agaricomycetes</taxon>
        <taxon>Agaricomycetidae</taxon>
        <taxon>Boletales</taxon>
        <taxon>Sclerodermatineae</taxon>
        <taxon>Pisolithaceae</taxon>
        <taxon>Pisolithus</taxon>
    </lineage>
</organism>
<name>A0A0C3NKY1_PISTI</name>
<sequence length="70" mass="7979">MAGYAIAFPKPSFRFFLSTCVRPPRTTNTSSRSRWQKPRFTVIVQPVIILILLPIPIVAISEELKPHPVF</sequence>
<dbReference type="HOGENOM" id="CLU_2758835_0_0_1"/>
<keyword evidence="1" id="KW-0812">Transmembrane</keyword>
<feature type="transmembrane region" description="Helical" evidence="1">
    <location>
        <begin position="40"/>
        <end position="60"/>
    </location>
</feature>
<protein>
    <submittedName>
        <fullName evidence="2">Uncharacterized protein</fullName>
    </submittedName>
</protein>
<dbReference type="InParanoid" id="A0A0C3NKY1"/>
<keyword evidence="1" id="KW-1133">Transmembrane helix</keyword>
<dbReference type="Proteomes" id="UP000054217">
    <property type="component" value="Unassembled WGS sequence"/>
</dbReference>
<dbReference type="EMBL" id="KN831987">
    <property type="protein sequence ID" value="KIO01625.1"/>
    <property type="molecule type" value="Genomic_DNA"/>
</dbReference>
<evidence type="ECO:0000256" key="1">
    <source>
        <dbReference type="SAM" id="Phobius"/>
    </source>
</evidence>
<keyword evidence="1" id="KW-0472">Membrane</keyword>
<proteinExistence type="predicted"/>